<dbReference type="OrthoDB" id="463191at2"/>
<evidence type="ECO:0000313" key="2">
    <source>
        <dbReference type="Proteomes" id="UP000218418"/>
    </source>
</evidence>
<protein>
    <recommendedName>
        <fullName evidence="3">Plastid lipid-associated protein/fibrillin conserved domain-containing protein</fullName>
    </recommendedName>
</protein>
<organism evidence="1 2">
    <name type="scientific">Calothrix parasitica NIES-267</name>
    <dbReference type="NCBI Taxonomy" id="1973488"/>
    <lineage>
        <taxon>Bacteria</taxon>
        <taxon>Bacillati</taxon>
        <taxon>Cyanobacteriota</taxon>
        <taxon>Cyanophyceae</taxon>
        <taxon>Nostocales</taxon>
        <taxon>Calotrichaceae</taxon>
        <taxon>Calothrix</taxon>
    </lineage>
</organism>
<sequence length="192" mass="21548">MSDTIEKAADYLQGKVTKPPESKAVVEALIAAEKAAKQTKIDYSFLQLTGNWRLGFITGTKKTRKRAGVVLGAGRFLSKLVKIQLDYSKSKDSPEKGNVENSVQFGLFKIVLTGPVQFWSKKNILAFDFTRMRLSVSGLNLYQGYIRNGKDREESFDKQNLKEQAFFTYFLVKDNYIAARGKGGGLALWTRS</sequence>
<dbReference type="PANTHER" id="PTHR35690">
    <property type="entry name" value="OS01G0363500 PROTEIN"/>
    <property type="match status" value="1"/>
</dbReference>
<evidence type="ECO:0008006" key="3">
    <source>
        <dbReference type="Google" id="ProtNLM"/>
    </source>
</evidence>
<name>A0A1Z4LZ02_9CYAN</name>
<keyword evidence="2" id="KW-1185">Reference proteome</keyword>
<dbReference type="EMBL" id="AP018227">
    <property type="protein sequence ID" value="BAY86443.1"/>
    <property type="molecule type" value="Genomic_DNA"/>
</dbReference>
<evidence type="ECO:0000313" key="1">
    <source>
        <dbReference type="EMBL" id="BAY86443.1"/>
    </source>
</evidence>
<dbReference type="PANTHER" id="PTHR35690:SF1">
    <property type="entry name" value="OS01G0363500 PROTEIN"/>
    <property type="match status" value="1"/>
</dbReference>
<gene>
    <name evidence="1" type="ORF">NIES267_59510</name>
</gene>
<dbReference type="Proteomes" id="UP000218418">
    <property type="component" value="Chromosome"/>
</dbReference>
<reference evidence="1 2" key="1">
    <citation type="submission" date="2017-06" db="EMBL/GenBank/DDBJ databases">
        <title>Genome sequencing of cyanobaciteial culture collection at National Institute for Environmental Studies (NIES).</title>
        <authorList>
            <person name="Hirose Y."/>
            <person name="Shimura Y."/>
            <person name="Fujisawa T."/>
            <person name="Nakamura Y."/>
            <person name="Kawachi M."/>
        </authorList>
    </citation>
    <scope>NUCLEOTIDE SEQUENCE [LARGE SCALE GENOMIC DNA]</scope>
    <source>
        <strain evidence="1 2">NIES-267</strain>
    </source>
</reference>
<dbReference type="AlphaFoldDB" id="A0A1Z4LZ02"/>
<proteinExistence type="predicted"/>
<accession>A0A1Z4LZ02</accession>